<dbReference type="InterPro" id="IPR036291">
    <property type="entry name" value="NAD(P)-bd_dom_sf"/>
</dbReference>
<dbReference type="Gene3D" id="3.30.360.10">
    <property type="entry name" value="Dihydrodipicolinate Reductase, domain 2"/>
    <property type="match status" value="1"/>
</dbReference>
<sequence>MAGYGSIGRRHLRNLRALGQDDIVLYRTGKSTLPEDELAGLTVEYDLGAALAHQPDAVIIANPTANHLDVALPAAEAGCHILMEKPISHSLAGVAALDEALRQGGGKLLVGFQFRFHPGLQKLAELIRQQTAGRPLSARVEWGEYLPAWHPWEDYRQSYSARADLGGGVVVTLSHPLDYLRWLLGEVNGLWAFTGQISDLEIEVEDIGEIGLRFESGAVASLHLDYYRRPPVHRLEITCTEGLLRWDNADGAARWVKAEDGAEEVYLPPADFERNHLFLAEMQHFMDVMQGKAEPVCGLEGGQRALELALAVHQSAAEGRRITW</sequence>
<dbReference type="STRING" id="229921.ADN01_15885"/>
<dbReference type="InterPro" id="IPR000683">
    <property type="entry name" value="Gfo/Idh/MocA-like_OxRdtase_N"/>
</dbReference>
<evidence type="ECO:0000259" key="3">
    <source>
        <dbReference type="Pfam" id="PF01408"/>
    </source>
</evidence>
<dbReference type="SUPFAM" id="SSF51735">
    <property type="entry name" value="NAD(P)-binding Rossmann-fold domains"/>
    <property type="match status" value="1"/>
</dbReference>
<comment type="similarity">
    <text evidence="1">Belongs to the Gfo/Idh/MocA family.</text>
</comment>
<dbReference type="PANTHER" id="PTHR42840:SF3">
    <property type="entry name" value="BINDING ROSSMANN FOLD OXIDOREDUCTASE, PUTATIVE (AFU_ORTHOLOGUE AFUA_2G10240)-RELATED"/>
    <property type="match status" value="1"/>
</dbReference>
<dbReference type="Pfam" id="PF22725">
    <property type="entry name" value="GFO_IDH_MocA_C3"/>
    <property type="match status" value="1"/>
</dbReference>
<keyword evidence="6" id="KW-1185">Reference proteome</keyword>
<dbReference type="SUPFAM" id="SSF55347">
    <property type="entry name" value="Glyceraldehyde-3-phosphate dehydrogenase-like, C-terminal domain"/>
    <property type="match status" value="1"/>
</dbReference>
<gene>
    <name evidence="5" type="ORF">ADN01_15885</name>
</gene>
<feature type="domain" description="Gfo/Idh/MocA-like oxidoreductase N-terminal" evidence="3">
    <location>
        <begin position="1"/>
        <end position="112"/>
    </location>
</feature>
<reference evidence="5 6" key="1">
    <citation type="submission" date="2015-07" db="EMBL/GenBank/DDBJ databases">
        <title>Genome sequence of Levilinea saccharolytica DSM 16555.</title>
        <authorList>
            <person name="Hemp J."/>
            <person name="Ward L.M."/>
            <person name="Pace L.A."/>
            <person name="Fischer W.W."/>
        </authorList>
    </citation>
    <scope>NUCLEOTIDE SEQUENCE [LARGE SCALE GENOMIC DNA]</scope>
    <source>
        <strain evidence="5 6">KIBI-1</strain>
    </source>
</reference>
<dbReference type="PANTHER" id="PTHR42840">
    <property type="entry name" value="NAD(P)-BINDING ROSSMANN-FOLD SUPERFAMILY PROTEIN-RELATED"/>
    <property type="match status" value="1"/>
</dbReference>
<evidence type="ECO:0000313" key="5">
    <source>
        <dbReference type="EMBL" id="KPL77491.1"/>
    </source>
</evidence>
<evidence type="ECO:0000259" key="4">
    <source>
        <dbReference type="Pfam" id="PF22725"/>
    </source>
</evidence>
<organism evidence="5 6">
    <name type="scientific">Levilinea saccharolytica</name>
    <dbReference type="NCBI Taxonomy" id="229921"/>
    <lineage>
        <taxon>Bacteria</taxon>
        <taxon>Bacillati</taxon>
        <taxon>Chloroflexota</taxon>
        <taxon>Anaerolineae</taxon>
        <taxon>Anaerolineales</taxon>
        <taxon>Anaerolineaceae</taxon>
        <taxon>Levilinea</taxon>
    </lineage>
</organism>
<evidence type="ECO:0008006" key="7">
    <source>
        <dbReference type="Google" id="ProtNLM"/>
    </source>
</evidence>
<evidence type="ECO:0000256" key="1">
    <source>
        <dbReference type="ARBA" id="ARBA00010928"/>
    </source>
</evidence>
<dbReference type="AlphaFoldDB" id="A0A0P6X6A6"/>
<accession>A0A0P6X6A6</accession>
<comment type="caution">
    <text evidence="5">The sequence shown here is derived from an EMBL/GenBank/DDBJ whole genome shotgun (WGS) entry which is preliminary data.</text>
</comment>
<dbReference type="Proteomes" id="UP000050501">
    <property type="component" value="Unassembled WGS sequence"/>
</dbReference>
<dbReference type="InterPro" id="IPR055170">
    <property type="entry name" value="GFO_IDH_MocA-like_dom"/>
</dbReference>
<protein>
    <recommendedName>
        <fullName evidence="7">Dehydrogenase</fullName>
    </recommendedName>
</protein>
<dbReference type="GO" id="GO:0016491">
    <property type="term" value="F:oxidoreductase activity"/>
    <property type="evidence" value="ECO:0007669"/>
    <property type="project" value="UniProtKB-KW"/>
</dbReference>
<name>A0A0P6X6A6_9CHLR</name>
<evidence type="ECO:0000313" key="6">
    <source>
        <dbReference type="Proteomes" id="UP000050501"/>
    </source>
</evidence>
<dbReference type="EMBL" id="LGCM01000060">
    <property type="protein sequence ID" value="KPL77491.1"/>
    <property type="molecule type" value="Genomic_DNA"/>
</dbReference>
<feature type="domain" description="GFO/IDH/MocA-like oxidoreductase" evidence="4">
    <location>
        <begin position="121"/>
        <end position="244"/>
    </location>
</feature>
<dbReference type="Gene3D" id="3.40.50.720">
    <property type="entry name" value="NAD(P)-binding Rossmann-like Domain"/>
    <property type="match status" value="1"/>
</dbReference>
<evidence type="ECO:0000256" key="2">
    <source>
        <dbReference type="ARBA" id="ARBA00023002"/>
    </source>
</evidence>
<dbReference type="GO" id="GO:0000166">
    <property type="term" value="F:nucleotide binding"/>
    <property type="evidence" value="ECO:0007669"/>
    <property type="project" value="InterPro"/>
</dbReference>
<proteinExistence type="inferred from homology"/>
<dbReference type="Pfam" id="PF01408">
    <property type="entry name" value="GFO_IDH_MocA"/>
    <property type="match status" value="1"/>
</dbReference>
<keyword evidence="2" id="KW-0560">Oxidoreductase</keyword>